<dbReference type="InterPro" id="IPR000674">
    <property type="entry name" value="Ald_Oxase/Xan_DH_a/b"/>
</dbReference>
<keyword evidence="4" id="KW-1185">Reference proteome</keyword>
<sequence length="755" mass="79864">MMADNPTPHLDAPLEAAPPRKKKGMVRRAFLIGGALLVGGGVFGVYWSDRSANARAKALTETGNDHNFLGWMKIAEDDTVTVYSPHIDFGQGTHTALGQMLADELDADWSKVRVEQAPADLAFANSALGKGFLAEMSGAPGVINALPNAIIGMIARSMPLQITGGSSAVRYTGQVGMRTVGAAVRLALIEEAADRLGVPASELITADSKVIHGGSGKSLRYGELAAGAAERSLTGSPELKTREQYKLIGKPIARLDIPAKVDGSAVYGIDLVLPDMRVATIAAAPVRGGKLLSVDEKPALGVAGVEKVVKLDDAVIVVAKRYWQALKGLKALSPKFSDGGHGALSSDTIHAAQEKLRTSGKPENEGGEGDVDAAFGVAGAKTLTADYRVPFLHHAMMEPFTLTGHYKDGKLTLWGGLQDPLSTRVRAAKAAGIDVDAVVFNPMLMGGGFGRRFPDVTEIIDQVALLAKQLPYPVKLVWSREEEVRHGTYRPQSSAQLKATLGKDGKISAWRTDYVQSGDAEGETSFIYAIPATSRRHFSYQSNQRDGPWRSVNSTQIGFYNESFIDELAQAAGEDPYQFRRKHLAADSRHLKVLDTVAKRAGWGSPLPEGVGRGIAIVESFGTIVAEVIEATVREDGSPQVLKAWAVVDCGTTVNPLNAEAQIAGGMVMGLSSAIGEAITIDKGAVVQSNFNDYNILKLAGAPAVIDVHFIESGAKMGGIGEPGVPPASPALANALFAATGKRIRTLPLMTQAKA</sequence>
<evidence type="ECO:0000256" key="1">
    <source>
        <dbReference type="SAM" id="Phobius"/>
    </source>
</evidence>
<dbReference type="EMBL" id="CP020083">
    <property type="protein sequence ID" value="ASR52903.1"/>
    <property type="molecule type" value="Genomic_DNA"/>
</dbReference>
<organism evidence="3 4">
    <name type="scientific">Blastomonas fulva</name>
    <dbReference type="NCBI Taxonomy" id="1550728"/>
    <lineage>
        <taxon>Bacteria</taxon>
        <taxon>Pseudomonadati</taxon>
        <taxon>Pseudomonadota</taxon>
        <taxon>Alphaproteobacteria</taxon>
        <taxon>Sphingomonadales</taxon>
        <taxon>Sphingomonadaceae</taxon>
        <taxon>Blastomonas</taxon>
    </lineage>
</organism>
<accession>A0ABM6MAD7</accession>
<dbReference type="PANTHER" id="PTHR47495">
    <property type="entry name" value="ALDEHYDE DEHYDROGENASE"/>
    <property type="match status" value="1"/>
</dbReference>
<keyword evidence="1" id="KW-0472">Membrane</keyword>
<dbReference type="InterPro" id="IPR012368">
    <property type="entry name" value="OxRdtase_Mopterin-bd_su_IorB"/>
</dbReference>
<dbReference type="SMART" id="SM01008">
    <property type="entry name" value="Ald_Xan_dh_C"/>
    <property type="match status" value="1"/>
</dbReference>
<dbReference type="GeneID" id="303487238"/>
<evidence type="ECO:0000313" key="4">
    <source>
        <dbReference type="Proteomes" id="UP000258016"/>
    </source>
</evidence>
<reference evidence="3 4" key="1">
    <citation type="submission" date="2017-03" db="EMBL/GenBank/DDBJ databases">
        <title>Complete genome sequence of Blastomonas fulva degrading microcsystin LR.</title>
        <authorList>
            <person name="Lee H.-g."/>
            <person name="Jin L."/>
            <person name="oh H.-M."/>
        </authorList>
    </citation>
    <scope>NUCLEOTIDE SEQUENCE [LARGE SCALE GENOMIC DNA]</scope>
    <source>
        <strain evidence="3 4">T2</strain>
    </source>
</reference>
<dbReference type="RefSeq" id="WP_117353039.1">
    <property type="nucleotide sequence ID" value="NZ_CP020083.1"/>
</dbReference>
<feature type="transmembrane region" description="Helical" evidence="1">
    <location>
        <begin position="29"/>
        <end position="47"/>
    </location>
</feature>
<dbReference type="SUPFAM" id="SSF56003">
    <property type="entry name" value="Molybdenum cofactor-binding domain"/>
    <property type="match status" value="2"/>
</dbReference>
<gene>
    <name evidence="3" type="ORF">B5J99_16735</name>
</gene>
<proteinExistence type="predicted"/>
<evidence type="ECO:0000259" key="2">
    <source>
        <dbReference type="SMART" id="SM01008"/>
    </source>
</evidence>
<keyword evidence="1" id="KW-1133">Transmembrane helix</keyword>
<dbReference type="Gene3D" id="3.30.365.10">
    <property type="entry name" value="Aldehyde oxidase/xanthine dehydrogenase, molybdopterin binding domain"/>
    <property type="match status" value="4"/>
</dbReference>
<dbReference type="InterPro" id="IPR037165">
    <property type="entry name" value="AldOxase/xan_DH_Mopterin-bd_sf"/>
</dbReference>
<dbReference type="PROSITE" id="PS51318">
    <property type="entry name" value="TAT"/>
    <property type="match status" value="1"/>
</dbReference>
<dbReference type="PIRSF" id="PIRSF036389">
    <property type="entry name" value="IOR_B"/>
    <property type="match status" value="1"/>
</dbReference>
<dbReference type="Pfam" id="PF20256">
    <property type="entry name" value="MoCoBD_2"/>
    <property type="match status" value="2"/>
</dbReference>
<protein>
    <recommendedName>
        <fullName evidence="2">Aldehyde oxidase/xanthine dehydrogenase a/b hammerhead domain-containing protein</fullName>
    </recommendedName>
</protein>
<dbReference type="InterPro" id="IPR052516">
    <property type="entry name" value="N-heterocyclic_Hydroxylase"/>
</dbReference>
<feature type="domain" description="Aldehyde oxidase/xanthine dehydrogenase a/b hammerhead" evidence="2">
    <location>
        <begin position="262"/>
        <end position="340"/>
    </location>
</feature>
<dbReference type="Proteomes" id="UP000258016">
    <property type="component" value="Chromosome"/>
</dbReference>
<evidence type="ECO:0000313" key="3">
    <source>
        <dbReference type="EMBL" id="ASR52903.1"/>
    </source>
</evidence>
<dbReference type="InterPro" id="IPR006311">
    <property type="entry name" value="TAT_signal"/>
</dbReference>
<dbReference type="InterPro" id="IPR008274">
    <property type="entry name" value="AldOxase/xan_DH_MoCoBD1"/>
</dbReference>
<dbReference type="Pfam" id="PF02738">
    <property type="entry name" value="MoCoBD_1"/>
    <property type="match status" value="1"/>
</dbReference>
<dbReference type="PANTHER" id="PTHR47495:SF2">
    <property type="entry name" value="ALDEHYDE DEHYDROGENASE"/>
    <property type="match status" value="1"/>
</dbReference>
<dbReference type="Gene3D" id="3.90.1170.50">
    <property type="entry name" value="Aldehyde oxidase/xanthine dehydrogenase, a/b hammerhead"/>
    <property type="match status" value="1"/>
</dbReference>
<name>A0ABM6MAD7_9SPHN</name>
<keyword evidence="1" id="KW-0812">Transmembrane</keyword>
<dbReference type="InterPro" id="IPR046867">
    <property type="entry name" value="AldOxase/xan_DH_MoCoBD2"/>
</dbReference>